<keyword evidence="8" id="KW-0997">Cell inner membrane</keyword>
<dbReference type="PANTHER" id="PTHR23502:SF132">
    <property type="entry name" value="POLYAMINE TRANSPORTER 2-RELATED"/>
    <property type="match status" value="1"/>
</dbReference>
<name>A0A6S6WKN5_9GAMM</name>
<dbReference type="EMBL" id="CADCXY010000001">
    <property type="protein sequence ID" value="CAB0150316.1"/>
    <property type="molecule type" value="Genomic_DNA"/>
</dbReference>
<comment type="subcellular location">
    <subcellularLocation>
        <location evidence="8">Cell inner membrane</location>
        <topology evidence="8">Multi-pass membrane protein</topology>
    </subcellularLocation>
    <subcellularLocation>
        <location evidence="1">Cell membrane</location>
        <topology evidence="1">Multi-pass membrane protein</topology>
    </subcellularLocation>
</comment>
<organism evidence="10 11">
    <name type="scientific">Pseudidiomarina piscicola</name>
    <dbReference type="NCBI Taxonomy" id="2614830"/>
    <lineage>
        <taxon>Bacteria</taxon>
        <taxon>Pseudomonadati</taxon>
        <taxon>Pseudomonadota</taxon>
        <taxon>Gammaproteobacteria</taxon>
        <taxon>Alteromonadales</taxon>
        <taxon>Idiomarinaceae</taxon>
        <taxon>Pseudidiomarina</taxon>
    </lineage>
</organism>
<evidence type="ECO:0000256" key="1">
    <source>
        <dbReference type="ARBA" id="ARBA00004651"/>
    </source>
</evidence>
<feature type="transmembrane region" description="Helical" evidence="8">
    <location>
        <begin position="53"/>
        <end position="70"/>
    </location>
</feature>
<dbReference type="Pfam" id="PF07690">
    <property type="entry name" value="MFS_1"/>
    <property type="match status" value="1"/>
</dbReference>
<evidence type="ECO:0000256" key="3">
    <source>
        <dbReference type="ARBA" id="ARBA00022448"/>
    </source>
</evidence>
<dbReference type="InterPro" id="IPR011701">
    <property type="entry name" value="MFS"/>
</dbReference>
<dbReference type="GO" id="GO:0015385">
    <property type="term" value="F:sodium:proton antiporter activity"/>
    <property type="evidence" value="ECO:0007669"/>
    <property type="project" value="TreeGrafter"/>
</dbReference>
<dbReference type="GO" id="GO:0042910">
    <property type="term" value="F:xenobiotic transmembrane transporter activity"/>
    <property type="evidence" value="ECO:0007669"/>
    <property type="project" value="InterPro"/>
</dbReference>
<dbReference type="GO" id="GO:1990961">
    <property type="term" value="P:xenobiotic detoxification by transmembrane export across the plasma membrane"/>
    <property type="evidence" value="ECO:0007669"/>
    <property type="project" value="InterPro"/>
</dbReference>
<feature type="transmembrane region" description="Helical" evidence="8">
    <location>
        <begin position="310"/>
        <end position="334"/>
    </location>
</feature>
<sequence length="401" mass="43343">MTQLPVSDKARFDLTVVVLALLTMFGPLSIDMYLPAFGDIAETYSTVSNRVELSLTSFFLGLFIGQLLYGTASDKWGRKPPLYFGLVIYIVTSIACAYAPNLESLIVLRFFQAVGSCAGLVIARAMVRDLYSPQASAQVFSFLILIMGIAPILAPLAGAYVTQAFGWQAIFIIVAALAAACMAIVHVRLPETRGFDNAVRMRRSLPIYWDVLKDRGFLRYSLAGGIAQSGMFAYITGSPLVFIEHFGLDPTHYSWLFGMNAVGIIGMAQLNAWLLRRRDARKILNKSLPVLALISLTTVVFAAINANFWMVLAIVFAYVSTLGMVFPNAMAGALAEQQQRAGSASAVTGSLQFLIAGIVSALVNIVGHSHPLGMLFVIGACGLTATLLYKLLRTAESVTEA</sequence>
<feature type="transmembrane region" description="Helical" evidence="8">
    <location>
        <begin position="106"/>
        <end position="127"/>
    </location>
</feature>
<accession>A0A6S6WKN5</accession>
<feature type="transmembrane region" description="Helical" evidence="8">
    <location>
        <begin position="346"/>
        <end position="366"/>
    </location>
</feature>
<feature type="domain" description="Major facilitator superfamily (MFS) profile" evidence="9">
    <location>
        <begin position="15"/>
        <end position="397"/>
    </location>
</feature>
<feature type="transmembrane region" description="Helical" evidence="8">
    <location>
        <begin position="372"/>
        <end position="392"/>
    </location>
</feature>
<dbReference type="PANTHER" id="PTHR23502">
    <property type="entry name" value="MAJOR FACILITATOR SUPERFAMILY"/>
    <property type="match status" value="1"/>
</dbReference>
<evidence type="ECO:0000256" key="4">
    <source>
        <dbReference type="ARBA" id="ARBA00022475"/>
    </source>
</evidence>
<evidence type="ECO:0000256" key="7">
    <source>
        <dbReference type="ARBA" id="ARBA00023136"/>
    </source>
</evidence>
<proteinExistence type="inferred from homology"/>
<evidence type="ECO:0000313" key="10">
    <source>
        <dbReference type="EMBL" id="CAB0150316.1"/>
    </source>
</evidence>
<keyword evidence="3 8" id="KW-0813">Transport</keyword>
<reference evidence="10 11" key="1">
    <citation type="submission" date="2020-02" db="EMBL/GenBank/DDBJ databases">
        <authorList>
            <person name="Rodrigo-Torres L."/>
            <person name="Arahal R. D."/>
            <person name="Lucena T."/>
        </authorList>
    </citation>
    <scope>NUCLEOTIDE SEQUENCE [LARGE SCALE GENOMIC DNA]</scope>
    <source>
        <strain evidence="10 11">CECT 9734</strain>
    </source>
</reference>
<evidence type="ECO:0000256" key="6">
    <source>
        <dbReference type="ARBA" id="ARBA00022989"/>
    </source>
</evidence>
<keyword evidence="7 8" id="KW-0472">Membrane</keyword>
<evidence type="ECO:0000256" key="5">
    <source>
        <dbReference type="ARBA" id="ARBA00022692"/>
    </source>
</evidence>
<dbReference type="GO" id="GO:0005886">
    <property type="term" value="C:plasma membrane"/>
    <property type="evidence" value="ECO:0007669"/>
    <property type="project" value="UniProtKB-SubCell"/>
</dbReference>
<evidence type="ECO:0000256" key="2">
    <source>
        <dbReference type="ARBA" id="ARBA00006236"/>
    </source>
</evidence>
<feature type="transmembrane region" description="Helical" evidence="8">
    <location>
        <begin position="82"/>
        <end position="100"/>
    </location>
</feature>
<protein>
    <recommendedName>
        <fullName evidence="8">Bcr/CflA family efflux transporter</fullName>
    </recommendedName>
</protein>
<keyword evidence="11" id="KW-1185">Reference proteome</keyword>
<dbReference type="PROSITE" id="PS50850">
    <property type="entry name" value="MFS"/>
    <property type="match status" value="1"/>
</dbReference>
<dbReference type="InterPro" id="IPR036259">
    <property type="entry name" value="MFS_trans_sf"/>
</dbReference>
<feature type="transmembrane region" description="Helical" evidence="8">
    <location>
        <begin position="217"/>
        <end position="235"/>
    </location>
</feature>
<feature type="transmembrane region" description="Helical" evidence="8">
    <location>
        <begin position="167"/>
        <end position="187"/>
    </location>
</feature>
<comment type="similarity">
    <text evidence="2 8">Belongs to the major facilitator superfamily. Bcr/CmlA family.</text>
</comment>
<dbReference type="InterPro" id="IPR004812">
    <property type="entry name" value="Efflux_drug-R_Bcr/CmlA"/>
</dbReference>
<keyword evidence="6 8" id="KW-1133">Transmembrane helix</keyword>
<dbReference type="CDD" id="cd17320">
    <property type="entry name" value="MFS_MdfA_MDR_like"/>
    <property type="match status" value="1"/>
</dbReference>
<dbReference type="Gene3D" id="1.20.1720.10">
    <property type="entry name" value="Multidrug resistance protein D"/>
    <property type="match status" value="1"/>
</dbReference>
<dbReference type="FunFam" id="1.20.1720.10:FF:000005">
    <property type="entry name" value="Bcr/CflA family efflux transporter"/>
    <property type="match status" value="1"/>
</dbReference>
<evidence type="ECO:0000259" key="9">
    <source>
        <dbReference type="PROSITE" id="PS50850"/>
    </source>
</evidence>
<dbReference type="AlphaFoldDB" id="A0A6S6WKN5"/>
<feature type="transmembrane region" description="Helical" evidence="8">
    <location>
        <begin position="12"/>
        <end position="33"/>
    </location>
</feature>
<dbReference type="SUPFAM" id="SSF103473">
    <property type="entry name" value="MFS general substrate transporter"/>
    <property type="match status" value="1"/>
</dbReference>
<dbReference type="NCBIfam" id="TIGR00710">
    <property type="entry name" value="efflux_Bcr_CflA"/>
    <property type="match status" value="1"/>
</dbReference>
<feature type="transmembrane region" description="Helical" evidence="8">
    <location>
        <begin position="287"/>
        <end position="304"/>
    </location>
</feature>
<dbReference type="Proteomes" id="UP000481517">
    <property type="component" value="Unassembled WGS sequence"/>
</dbReference>
<gene>
    <name evidence="10" type="primary">bcr</name>
    <name evidence="10" type="ORF">PSI9734_00869</name>
</gene>
<dbReference type="InterPro" id="IPR020846">
    <property type="entry name" value="MFS_dom"/>
</dbReference>
<keyword evidence="5 8" id="KW-0812">Transmembrane</keyword>
<dbReference type="RefSeq" id="WP_173919857.1">
    <property type="nucleotide sequence ID" value="NZ_CADCXY010000001.1"/>
</dbReference>
<evidence type="ECO:0000256" key="8">
    <source>
        <dbReference type="RuleBase" id="RU365088"/>
    </source>
</evidence>
<feature type="transmembrane region" description="Helical" evidence="8">
    <location>
        <begin position="255"/>
        <end position="275"/>
    </location>
</feature>
<keyword evidence="4" id="KW-1003">Cell membrane</keyword>
<evidence type="ECO:0000313" key="11">
    <source>
        <dbReference type="Proteomes" id="UP000481517"/>
    </source>
</evidence>
<feature type="transmembrane region" description="Helical" evidence="8">
    <location>
        <begin position="139"/>
        <end position="161"/>
    </location>
</feature>